<dbReference type="PROSITE" id="PS00802">
    <property type="entry name" value="TRANSKETOLASE_2"/>
    <property type="match status" value="1"/>
</dbReference>
<dbReference type="GO" id="GO:0030976">
    <property type="term" value="F:thiamine pyrophosphate binding"/>
    <property type="evidence" value="ECO:0007669"/>
    <property type="project" value="UniProtKB-UniRule"/>
</dbReference>
<dbReference type="AlphaFoldDB" id="H2J3P5"/>
<dbReference type="EC" id="2.2.1.7" evidence="10"/>
<comment type="cofactor">
    <cofactor evidence="10">
        <name>thiamine diphosphate</name>
        <dbReference type="ChEBI" id="CHEBI:58937"/>
    </cofactor>
    <text evidence="10">Binds 1 thiamine pyrophosphate per subunit.</text>
</comment>
<evidence type="ECO:0000256" key="2">
    <source>
        <dbReference type="ARBA" id="ARBA00011081"/>
    </source>
</evidence>
<keyword evidence="13" id="KW-1185">Reference proteome</keyword>
<dbReference type="eggNOG" id="COG1154">
    <property type="taxonomic scope" value="Bacteria"/>
</dbReference>
<dbReference type="PANTHER" id="PTHR43322">
    <property type="entry name" value="1-D-DEOXYXYLULOSE 5-PHOSPHATE SYNTHASE-RELATED"/>
    <property type="match status" value="1"/>
</dbReference>
<gene>
    <name evidence="10" type="primary">dxs</name>
    <name evidence="12" type="ordered locus">Marpi_0237</name>
</gene>
<organism evidence="12 13">
    <name type="scientific">Marinitoga piezophila (strain DSM 14283 / JCM 11233 / KA3)</name>
    <dbReference type="NCBI Taxonomy" id="443254"/>
    <lineage>
        <taxon>Bacteria</taxon>
        <taxon>Thermotogati</taxon>
        <taxon>Thermotogota</taxon>
        <taxon>Thermotogae</taxon>
        <taxon>Petrotogales</taxon>
        <taxon>Petrotogaceae</taxon>
        <taxon>Marinitoga</taxon>
    </lineage>
</organism>
<feature type="binding site" evidence="10">
    <location>
        <position position="354"/>
    </location>
    <ligand>
        <name>thiamine diphosphate</name>
        <dbReference type="ChEBI" id="CHEBI:58937"/>
    </ligand>
</feature>
<feature type="domain" description="Transketolase-like pyrimidine-binding" evidence="11">
    <location>
        <begin position="304"/>
        <end position="469"/>
    </location>
</feature>
<dbReference type="Gene3D" id="3.40.50.970">
    <property type="match status" value="2"/>
</dbReference>
<keyword evidence="5 10" id="KW-0479">Metal-binding</keyword>
<protein>
    <recommendedName>
        <fullName evidence="10">1-deoxy-D-xylulose-5-phosphate synthase</fullName>
        <ecNumber evidence="10">2.2.1.7</ecNumber>
    </recommendedName>
    <alternativeName>
        <fullName evidence="10">1-deoxyxylulose-5-phosphate synthase</fullName>
        <shortName evidence="10">DXP synthase</shortName>
        <shortName evidence="10">DXPS</shortName>
    </alternativeName>
</protein>
<dbReference type="Gene3D" id="3.40.50.920">
    <property type="match status" value="1"/>
</dbReference>
<comment type="pathway">
    <text evidence="1 10">Metabolic intermediate biosynthesis; 1-deoxy-D-xylulose 5-phosphate biosynthesis; 1-deoxy-D-xylulose 5-phosphate from D-glyceraldehyde 3-phosphate and pyruvate: step 1/1.</text>
</comment>
<dbReference type="NCBIfam" id="NF003933">
    <property type="entry name" value="PRK05444.2-2"/>
    <property type="match status" value="1"/>
</dbReference>
<dbReference type="GO" id="GO:0008661">
    <property type="term" value="F:1-deoxy-D-xylulose-5-phosphate synthase activity"/>
    <property type="evidence" value="ECO:0007669"/>
    <property type="project" value="UniProtKB-UniRule"/>
</dbReference>
<feature type="binding site" evidence="10">
    <location>
        <position position="69"/>
    </location>
    <ligand>
        <name>thiamine diphosphate</name>
        <dbReference type="ChEBI" id="CHEBI:58937"/>
    </ligand>
</feature>
<comment type="catalytic activity">
    <reaction evidence="10">
        <text>D-glyceraldehyde 3-phosphate + pyruvate + H(+) = 1-deoxy-D-xylulose 5-phosphate + CO2</text>
        <dbReference type="Rhea" id="RHEA:12605"/>
        <dbReference type="ChEBI" id="CHEBI:15361"/>
        <dbReference type="ChEBI" id="CHEBI:15378"/>
        <dbReference type="ChEBI" id="CHEBI:16526"/>
        <dbReference type="ChEBI" id="CHEBI:57792"/>
        <dbReference type="ChEBI" id="CHEBI:59776"/>
        <dbReference type="EC" id="2.2.1.7"/>
    </reaction>
</comment>
<dbReference type="GO" id="GO:0000287">
    <property type="term" value="F:magnesium ion binding"/>
    <property type="evidence" value="ECO:0007669"/>
    <property type="project" value="UniProtKB-UniRule"/>
</dbReference>
<dbReference type="InterPro" id="IPR033248">
    <property type="entry name" value="Transketolase_C"/>
</dbReference>
<dbReference type="InterPro" id="IPR029061">
    <property type="entry name" value="THDP-binding"/>
</dbReference>
<proteinExistence type="inferred from homology"/>
<evidence type="ECO:0000256" key="10">
    <source>
        <dbReference type="HAMAP-Rule" id="MF_00315"/>
    </source>
</evidence>
<dbReference type="SUPFAM" id="SSF52518">
    <property type="entry name" value="Thiamin diphosphate-binding fold (THDP-binding)"/>
    <property type="match status" value="1"/>
</dbReference>
<reference evidence="12 13" key="1">
    <citation type="journal article" date="2012" name="J. Bacteriol.">
        <title>Complete Genome Sequence of the Thermophilic, Piezophilic, Heterotrophic Bacterium Marinitoga piezophila KA3.</title>
        <authorList>
            <person name="Lucas S."/>
            <person name="Han J."/>
            <person name="Lapidus A."/>
            <person name="Cheng J.F."/>
            <person name="Goodwin L.A."/>
            <person name="Pitluck S."/>
            <person name="Peters L."/>
            <person name="Mikhailova N."/>
            <person name="Teshima H."/>
            <person name="Detter J.C."/>
            <person name="Han C."/>
            <person name="Tapia R."/>
            <person name="Land M."/>
            <person name="Hauser L."/>
            <person name="Kyrpides N.C."/>
            <person name="Ivanova N."/>
            <person name="Pagani I."/>
            <person name="Vannier P."/>
            <person name="Oger P."/>
            <person name="Bartlett D.H."/>
            <person name="Noll K.M."/>
            <person name="Woyke T."/>
            <person name="Jebbar M."/>
        </authorList>
    </citation>
    <scope>NUCLEOTIDE SEQUENCE [LARGE SCALE GENOMIC DNA]</scope>
    <source>
        <strain evidence="13">DSM 14283 / JCM 11233 / KA3</strain>
    </source>
</reference>
<dbReference type="KEGG" id="mpz:Marpi_0237"/>
<dbReference type="InterPro" id="IPR005475">
    <property type="entry name" value="Transketolase-like_Pyr-bd"/>
</dbReference>
<evidence type="ECO:0000313" key="13">
    <source>
        <dbReference type="Proteomes" id="UP000007161"/>
    </source>
</evidence>
<evidence type="ECO:0000256" key="8">
    <source>
        <dbReference type="ARBA" id="ARBA00023052"/>
    </source>
</evidence>
<accession>H2J3P5</accession>
<feature type="binding site" evidence="10">
    <location>
        <position position="170"/>
    </location>
    <ligand>
        <name>Mg(2+)</name>
        <dbReference type="ChEBI" id="CHEBI:18420"/>
    </ligand>
</feature>
<dbReference type="CDD" id="cd02007">
    <property type="entry name" value="TPP_DXS"/>
    <property type="match status" value="1"/>
</dbReference>
<dbReference type="PANTHER" id="PTHR43322:SF5">
    <property type="entry name" value="1-DEOXY-D-XYLULOSE-5-PHOSPHATE SYNTHASE, CHLOROPLASTIC"/>
    <property type="match status" value="1"/>
</dbReference>
<dbReference type="Pfam" id="PF02780">
    <property type="entry name" value="Transketolase_C"/>
    <property type="match status" value="1"/>
</dbReference>
<keyword evidence="7 10" id="KW-0784">Thiamine biosynthesis</keyword>
<dbReference type="Pfam" id="PF13292">
    <property type="entry name" value="DXP_synthase_N"/>
    <property type="match status" value="1"/>
</dbReference>
<dbReference type="GO" id="GO:0016114">
    <property type="term" value="P:terpenoid biosynthetic process"/>
    <property type="evidence" value="ECO:0007669"/>
    <property type="project" value="UniProtKB-UniRule"/>
</dbReference>
<dbReference type="EMBL" id="CP003257">
    <property type="protein sequence ID" value="AEX84689.1"/>
    <property type="molecule type" value="Genomic_DNA"/>
</dbReference>
<keyword evidence="4 10" id="KW-0808">Transferase</keyword>
<dbReference type="NCBIfam" id="TIGR00204">
    <property type="entry name" value="dxs"/>
    <property type="match status" value="1"/>
</dbReference>
<dbReference type="HAMAP" id="MF_00315">
    <property type="entry name" value="DXP_synth"/>
    <property type="match status" value="1"/>
</dbReference>
<reference evidence="13" key="2">
    <citation type="submission" date="2012-01" db="EMBL/GenBank/DDBJ databases">
        <title>Complete sequence of chromosome of Marinitoga piezophila KA3.</title>
        <authorList>
            <person name="Lucas S."/>
            <person name="Han J."/>
            <person name="Lapidus A."/>
            <person name="Cheng J.-F."/>
            <person name="Goodwin L."/>
            <person name="Pitluck S."/>
            <person name="Peters L."/>
            <person name="Mikhailova N."/>
            <person name="Teshima H."/>
            <person name="Detter J.C."/>
            <person name="Han C."/>
            <person name="Tapia R."/>
            <person name="Land M."/>
            <person name="Hauser L."/>
            <person name="Kyrpides N."/>
            <person name="Ivanova N."/>
            <person name="Pagani I."/>
            <person name="Jebbar M."/>
            <person name="Vannier P."/>
            <person name="Oger P."/>
            <person name="Cario A."/>
            <person name="Bartlett D."/>
            <person name="Noll K.M."/>
            <person name="Woyke T."/>
        </authorList>
    </citation>
    <scope>NUCLEOTIDE SEQUENCE [LARGE SCALE GENOMIC DNA]</scope>
    <source>
        <strain evidence="13">DSM 14283 / JCM 11233 / KA3</strain>
    </source>
</reference>
<comment type="subunit">
    <text evidence="3 10">Homodimer.</text>
</comment>
<feature type="binding site" evidence="10">
    <location>
        <begin position="110"/>
        <end position="112"/>
    </location>
    <ligand>
        <name>thiamine diphosphate</name>
        <dbReference type="ChEBI" id="CHEBI:58937"/>
    </ligand>
</feature>
<dbReference type="InterPro" id="IPR005477">
    <property type="entry name" value="Dxylulose-5-P_synthase"/>
</dbReference>
<evidence type="ECO:0000256" key="6">
    <source>
        <dbReference type="ARBA" id="ARBA00022842"/>
    </source>
</evidence>
<feature type="binding site" evidence="10">
    <location>
        <begin position="142"/>
        <end position="143"/>
    </location>
    <ligand>
        <name>thiamine diphosphate</name>
        <dbReference type="ChEBI" id="CHEBI:58937"/>
    </ligand>
</feature>
<dbReference type="SUPFAM" id="SSF52922">
    <property type="entry name" value="TK C-terminal domain-like"/>
    <property type="match status" value="1"/>
</dbReference>
<dbReference type="GO" id="GO:0005829">
    <property type="term" value="C:cytosol"/>
    <property type="evidence" value="ECO:0007669"/>
    <property type="project" value="TreeGrafter"/>
</dbReference>
<dbReference type="Proteomes" id="UP000007161">
    <property type="component" value="Chromosome"/>
</dbReference>
<evidence type="ECO:0000256" key="1">
    <source>
        <dbReference type="ARBA" id="ARBA00004980"/>
    </source>
</evidence>
<evidence type="ECO:0000256" key="3">
    <source>
        <dbReference type="ARBA" id="ARBA00011738"/>
    </source>
</evidence>
<evidence type="ECO:0000256" key="9">
    <source>
        <dbReference type="ARBA" id="ARBA00023229"/>
    </source>
</evidence>
<dbReference type="GO" id="GO:0009228">
    <property type="term" value="P:thiamine biosynthetic process"/>
    <property type="evidence" value="ECO:0007669"/>
    <property type="project" value="UniProtKB-UniRule"/>
</dbReference>
<comment type="cofactor">
    <cofactor evidence="10">
        <name>Mg(2+)</name>
        <dbReference type="ChEBI" id="CHEBI:18420"/>
    </cofactor>
    <text evidence="10">Binds 1 Mg(2+) ion per subunit.</text>
</comment>
<dbReference type="InterPro" id="IPR009014">
    <property type="entry name" value="Transketo_C/PFOR_II"/>
</dbReference>
<name>H2J3P5_MARPK</name>
<comment type="function">
    <text evidence="10">Catalyzes the acyloin condensation reaction between C atoms 2 and 3 of pyruvate and glyceraldehyde 3-phosphate to yield 1-deoxy-D-xylulose-5-phosphate (DXP).</text>
</comment>
<dbReference type="SMART" id="SM00861">
    <property type="entry name" value="Transket_pyr"/>
    <property type="match status" value="1"/>
</dbReference>
<comment type="similarity">
    <text evidence="2 10">Belongs to the transketolase family. DXPS subfamily.</text>
</comment>
<sequence>MENPLYHKIREMDYEELESLANKIRNYIYETVTKNTGHLASNLGVVELTLALYRIFDPKEDIVIWDTSHQAYIHKLLTGRWEAFKTLRQKNGISGFTNIFESEYDYFGAGHAGTSISAALGYEIGFKNQNIDKNIIAIIGDGAFTSGMVLESLNQLKSLHSKIKIILVNNEMSISENVGAIAKILNKVRLSNDYYAIKEKIKDTLESSEVGQDIEHTLKKIRDGIKHTVYNEAMSIFEGMGIKYYGPVDGHDIKSLEKYLRFIKNYDDGPCILHLKTIKGKGMDFAEENPTKYHGVSNKKSEKLSYSKVVGNVLKELGEKYNFVSFTAAMEEGTGLNILKSRYPEKVIDMGITEPSIVTAAGATRLAGTFAIVDIYSSFMQRAFDSIIHDIALQKIPVLYLLDRAGIVGEDGPTHHGVFDISYLRLVPDIEILTPLNAQDLANMLYTVLENDLEKPTFIRFPRGGEYIDIKDIINNLELVDEKWKVIKEESKENIVFVVGQLIEEYKELWDELNATIIGVRSVKPIDEGILKEYIKDNTNIFIVEENAIKGGFNEEIKTYIIKNKINIDSLVELGANDEFIPQGTRKELLDEYIVKPEYLREKIGITHKTK</sequence>
<evidence type="ECO:0000313" key="12">
    <source>
        <dbReference type="EMBL" id="AEX84689.1"/>
    </source>
</evidence>
<dbReference type="GO" id="GO:0019288">
    <property type="term" value="P:isopentenyl diphosphate biosynthetic process, methylerythritol 4-phosphate pathway"/>
    <property type="evidence" value="ECO:0007669"/>
    <property type="project" value="TreeGrafter"/>
</dbReference>
<evidence type="ECO:0000256" key="7">
    <source>
        <dbReference type="ARBA" id="ARBA00022977"/>
    </source>
</evidence>
<dbReference type="UniPathway" id="UPA00064">
    <property type="reaction ID" value="UER00091"/>
</dbReference>
<dbReference type="InterPro" id="IPR020826">
    <property type="entry name" value="Transketolase_BS"/>
</dbReference>
<keyword evidence="8 10" id="KW-0786">Thiamine pyrophosphate</keyword>
<comment type="caution">
    <text evidence="10">Lacks conserved residue(s) required for the propagation of feature annotation.</text>
</comment>
<dbReference type="CDD" id="cd07033">
    <property type="entry name" value="TPP_PYR_DXS_TK_like"/>
    <property type="match status" value="1"/>
</dbReference>
<dbReference type="STRING" id="443254.Marpi_0237"/>
<dbReference type="HOGENOM" id="CLU_009227_1_4_0"/>
<evidence type="ECO:0000256" key="4">
    <source>
        <dbReference type="ARBA" id="ARBA00022679"/>
    </source>
</evidence>
<evidence type="ECO:0000259" key="11">
    <source>
        <dbReference type="SMART" id="SM00861"/>
    </source>
</evidence>
<keyword evidence="9 10" id="KW-0414">Isoprene biosynthesis</keyword>
<evidence type="ECO:0000256" key="5">
    <source>
        <dbReference type="ARBA" id="ARBA00022723"/>
    </source>
</evidence>
<feature type="binding site" evidence="10">
    <location>
        <position position="141"/>
    </location>
    <ligand>
        <name>Mg(2+)</name>
        <dbReference type="ChEBI" id="CHEBI:18420"/>
    </ligand>
</feature>
<dbReference type="Pfam" id="PF02779">
    <property type="entry name" value="Transket_pyr"/>
    <property type="match status" value="1"/>
</dbReference>
<keyword evidence="6 10" id="KW-0460">Magnesium</keyword>
<feature type="binding site" evidence="10">
    <location>
        <position position="170"/>
    </location>
    <ligand>
        <name>thiamine diphosphate</name>
        <dbReference type="ChEBI" id="CHEBI:58937"/>
    </ligand>
</feature>